<dbReference type="RefSeq" id="WP_053371102.1">
    <property type="nucleotide sequence ID" value="NZ_KQ435292.1"/>
</dbReference>
<feature type="transmembrane region" description="Helical" evidence="1">
    <location>
        <begin position="12"/>
        <end position="33"/>
    </location>
</feature>
<sequence length="172" mass="18805">MSERKAGLREFWAGLIGALVGGVFALSGTFLAISAETDRQAEAFKETREREARDLRRPAYTEFLRAADAYATAVKQARDCEAAGAEECGLSTTVQQARYEMQGAINGLYAVATPEAIDAKDGMMIWLPPTLVGVTGQPELEPFEESKFISAYRVFSVVSQCDTNPDRRPDCP</sequence>
<keyword evidence="1" id="KW-0472">Membrane</keyword>
<proteinExistence type="predicted"/>
<accession>A0A0M0F4T2</accession>
<keyword evidence="3" id="KW-1185">Reference proteome</keyword>
<reference evidence="2 3" key="1">
    <citation type="journal article" date="2015" name="Sci. Rep.">
        <title>Functional and structural properties of a novel cellulosome-like multienzyme complex: efficient glycoside hydrolysis of water-insoluble 7-xylosyl-10-deacetylpaclitaxel.</title>
        <authorList>
            <person name="Dou T.Y."/>
            <person name="Luan H.W."/>
            <person name="Ge G.B."/>
            <person name="Dong M.M."/>
            <person name="Zou H.F."/>
            <person name="He Y.Q."/>
            <person name="Cui P."/>
            <person name="Wang J.Y."/>
            <person name="Hao D.C."/>
            <person name="Yang S.L."/>
            <person name="Yang L."/>
        </authorList>
    </citation>
    <scope>NUCLEOTIDE SEQUENCE [LARGE SCALE GENOMIC DNA]</scope>
    <source>
        <strain evidence="2 3">F16</strain>
    </source>
</reference>
<evidence type="ECO:0000313" key="3">
    <source>
        <dbReference type="Proteomes" id="UP000037387"/>
    </source>
</evidence>
<evidence type="ECO:0000256" key="1">
    <source>
        <dbReference type="SAM" id="Phobius"/>
    </source>
</evidence>
<protein>
    <submittedName>
        <fullName evidence="2">Uncharacterized protein</fullName>
    </submittedName>
</protein>
<dbReference type="AlphaFoldDB" id="A0A0M0F4T2"/>
<dbReference type="EMBL" id="ATNL01000011">
    <property type="protein sequence ID" value="KON72585.1"/>
    <property type="molecule type" value="Genomic_DNA"/>
</dbReference>
<comment type="caution">
    <text evidence="2">The sequence shown here is derived from an EMBL/GenBank/DDBJ whole genome shotgun (WGS) entry which is preliminary data.</text>
</comment>
<dbReference type="PATRIC" id="fig|1350482.3.peg.3106"/>
<gene>
    <name evidence="2" type="ORF">M768_13845</name>
</gene>
<name>A0A0M0F4T2_CELCE</name>
<dbReference type="Proteomes" id="UP000037387">
    <property type="component" value="Unassembled WGS sequence"/>
</dbReference>
<keyword evidence="1" id="KW-0812">Transmembrane</keyword>
<organism evidence="2 3">
    <name type="scientific">Cellulosimicrobium cellulans F16</name>
    <dbReference type="NCBI Taxonomy" id="1350482"/>
    <lineage>
        <taxon>Bacteria</taxon>
        <taxon>Bacillati</taxon>
        <taxon>Actinomycetota</taxon>
        <taxon>Actinomycetes</taxon>
        <taxon>Micrococcales</taxon>
        <taxon>Promicromonosporaceae</taxon>
        <taxon>Cellulosimicrobium</taxon>
    </lineage>
</organism>
<evidence type="ECO:0000313" key="2">
    <source>
        <dbReference type="EMBL" id="KON72585.1"/>
    </source>
</evidence>
<keyword evidence="1" id="KW-1133">Transmembrane helix</keyword>